<evidence type="ECO:0000256" key="9">
    <source>
        <dbReference type="ARBA" id="ARBA00023136"/>
    </source>
</evidence>
<evidence type="ECO:0000256" key="5">
    <source>
        <dbReference type="ARBA" id="ARBA00022989"/>
    </source>
</evidence>
<name>A0A521AW31_9SPHI</name>
<keyword evidence="14" id="KW-1185">Reference proteome</keyword>
<keyword evidence="8" id="KW-0350">Heme biosynthesis</keyword>
<evidence type="ECO:0000256" key="11">
    <source>
        <dbReference type="ARBA" id="ARBA00023444"/>
    </source>
</evidence>
<dbReference type="PANTHER" id="PTHR35457:SF1">
    <property type="entry name" value="HEME A SYNTHASE"/>
    <property type="match status" value="1"/>
</dbReference>
<feature type="transmembrane region" description="Helical" evidence="12">
    <location>
        <begin position="176"/>
        <end position="196"/>
    </location>
</feature>
<feature type="transmembrane region" description="Helical" evidence="12">
    <location>
        <begin position="298"/>
        <end position="321"/>
    </location>
</feature>
<keyword evidence="5 12" id="KW-1133">Transmembrane helix</keyword>
<feature type="transmembrane region" description="Helical" evidence="12">
    <location>
        <begin position="327"/>
        <end position="347"/>
    </location>
</feature>
<dbReference type="EMBL" id="FXSZ01000001">
    <property type="protein sequence ID" value="SMO38931.1"/>
    <property type="molecule type" value="Genomic_DNA"/>
</dbReference>
<dbReference type="PANTHER" id="PTHR35457">
    <property type="entry name" value="HEME A SYNTHASE"/>
    <property type="match status" value="1"/>
</dbReference>
<dbReference type="InterPro" id="IPR003780">
    <property type="entry name" value="COX15/CtaA_fam"/>
</dbReference>
<comment type="subcellular location">
    <subcellularLocation>
        <location evidence="1">Membrane</location>
        <topology evidence="1">Multi-pass membrane protein</topology>
    </subcellularLocation>
</comment>
<dbReference type="InterPro" id="IPR050450">
    <property type="entry name" value="COX15/CtaA_HemeA_synthase"/>
</dbReference>
<feature type="transmembrane region" description="Helical" evidence="12">
    <location>
        <begin position="12"/>
        <end position="30"/>
    </location>
</feature>
<organism evidence="13 14">
    <name type="scientific">Solitalea koreensis</name>
    <dbReference type="NCBI Taxonomy" id="543615"/>
    <lineage>
        <taxon>Bacteria</taxon>
        <taxon>Pseudomonadati</taxon>
        <taxon>Bacteroidota</taxon>
        <taxon>Sphingobacteriia</taxon>
        <taxon>Sphingobacteriales</taxon>
        <taxon>Sphingobacteriaceae</taxon>
        <taxon>Solitalea</taxon>
    </lineage>
</organism>
<feature type="transmembrane region" description="Helical" evidence="12">
    <location>
        <begin position="147"/>
        <end position="164"/>
    </location>
</feature>
<evidence type="ECO:0000313" key="14">
    <source>
        <dbReference type="Proteomes" id="UP000315971"/>
    </source>
</evidence>
<feature type="transmembrane region" description="Helical" evidence="12">
    <location>
        <begin position="217"/>
        <end position="234"/>
    </location>
</feature>
<evidence type="ECO:0000256" key="1">
    <source>
        <dbReference type="ARBA" id="ARBA00004141"/>
    </source>
</evidence>
<evidence type="ECO:0000256" key="4">
    <source>
        <dbReference type="ARBA" id="ARBA00022723"/>
    </source>
</evidence>
<dbReference type="GO" id="GO:0046872">
    <property type="term" value="F:metal ion binding"/>
    <property type="evidence" value="ECO:0007669"/>
    <property type="project" value="UniProtKB-KW"/>
</dbReference>
<feature type="transmembrane region" description="Helical" evidence="12">
    <location>
        <begin position="266"/>
        <end position="286"/>
    </location>
</feature>
<evidence type="ECO:0000313" key="13">
    <source>
        <dbReference type="EMBL" id="SMO38931.1"/>
    </source>
</evidence>
<keyword evidence="4" id="KW-0479">Metal-binding</keyword>
<reference evidence="13 14" key="1">
    <citation type="submission" date="2017-05" db="EMBL/GenBank/DDBJ databases">
        <authorList>
            <person name="Varghese N."/>
            <person name="Submissions S."/>
        </authorList>
    </citation>
    <scope>NUCLEOTIDE SEQUENCE [LARGE SCALE GENOMIC DNA]</scope>
    <source>
        <strain evidence="13 14">DSM 21342</strain>
    </source>
</reference>
<dbReference type="GO" id="GO:0006784">
    <property type="term" value="P:heme A biosynthetic process"/>
    <property type="evidence" value="ECO:0007669"/>
    <property type="project" value="InterPro"/>
</dbReference>
<evidence type="ECO:0000256" key="8">
    <source>
        <dbReference type="ARBA" id="ARBA00023133"/>
    </source>
</evidence>
<dbReference type="RefSeq" id="WP_142601119.1">
    <property type="nucleotide sequence ID" value="NZ_FXSZ01000001.1"/>
</dbReference>
<dbReference type="AlphaFoldDB" id="A0A521AW31"/>
<dbReference type="GO" id="GO:0016491">
    <property type="term" value="F:oxidoreductase activity"/>
    <property type="evidence" value="ECO:0007669"/>
    <property type="project" value="UniProtKB-KW"/>
</dbReference>
<evidence type="ECO:0000256" key="12">
    <source>
        <dbReference type="SAM" id="Phobius"/>
    </source>
</evidence>
<keyword evidence="7" id="KW-0408">Iron</keyword>
<keyword evidence="3 12" id="KW-0812">Transmembrane</keyword>
<feature type="transmembrane region" description="Helical" evidence="12">
    <location>
        <begin position="120"/>
        <end position="140"/>
    </location>
</feature>
<comment type="pathway">
    <text evidence="11">Porphyrin-containing compound metabolism.</text>
</comment>
<protein>
    <submittedName>
        <fullName evidence="13">Cytochrome c oxidase assembly protein subunit 15</fullName>
    </submittedName>
</protein>
<sequence>MQSRVERKFLKINFVTIVLLFFVILAGGIVRSTGSGMGCPDWPKCFGHYVPPTTIDELTFSEGKFFKKGYIVIWNEALYKAKKDLTAGPTFNHADWEKYTKHDYAKFNVAHTWTEYLNRLAGVILGFAAIATLLFSIPYLKTHRKKVFWLSLFSFLLIGFQGWVGAKVVDSNLKAYMVTIHMLIALIILALYVYLYEYAKDRKIDVSFIAAMKMGSTKVMLIILLVLTALQILLGTQVRELIDEISAALNFQGRDQWVSKVGSAFIIHRELAFAVLAISGWIWFAFRKLKSDNTLKKLVYCNAALVVVQLITGIALAYLSLPPAAQTLHVLVGCLMFGIQFWAVLCFSKIDYMQEAIA</sequence>
<dbReference type="GO" id="GO:0016020">
    <property type="term" value="C:membrane"/>
    <property type="evidence" value="ECO:0007669"/>
    <property type="project" value="UniProtKB-SubCell"/>
</dbReference>
<dbReference type="Pfam" id="PF02628">
    <property type="entry name" value="COX15-CtaA"/>
    <property type="match status" value="2"/>
</dbReference>
<evidence type="ECO:0000256" key="3">
    <source>
        <dbReference type="ARBA" id="ARBA00022692"/>
    </source>
</evidence>
<keyword evidence="9 12" id="KW-0472">Membrane</keyword>
<proteinExistence type="predicted"/>
<evidence type="ECO:0000256" key="6">
    <source>
        <dbReference type="ARBA" id="ARBA00023002"/>
    </source>
</evidence>
<accession>A0A521AW31</accession>
<dbReference type="OrthoDB" id="1447144at2"/>
<keyword evidence="2" id="KW-1003">Cell membrane</keyword>
<keyword evidence="10" id="KW-1015">Disulfide bond</keyword>
<evidence type="ECO:0000256" key="7">
    <source>
        <dbReference type="ARBA" id="ARBA00023004"/>
    </source>
</evidence>
<evidence type="ECO:0000256" key="10">
    <source>
        <dbReference type="ARBA" id="ARBA00023157"/>
    </source>
</evidence>
<keyword evidence="6" id="KW-0560">Oxidoreductase</keyword>
<evidence type="ECO:0000256" key="2">
    <source>
        <dbReference type="ARBA" id="ARBA00022475"/>
    </source>
</evidence>
<gene>
    <name evidence="13" type="ORF">SAMN06265350_101476</name>
</gene>
<dbReference type="Proteomes" id="UP000315971">
    <property type="component" value="Unassembled WGS sequence"/>
</dbReference>